<gene>
    <name evidence="6" type="ORF">METZ01_LOCUS128372</name>
</gene>
<dbReference type="Gene3D" id="3.30.70.2740">
    <property type="match status" value="1"/>
</dbReference>
<dbReference type="PROSITE" id="PS51387">
    <property type="entry name" value="FAD_PCMH"/>
    <property type="match status" value="1"/>
</dbReference>
<dbReference type="AlphaFoldDB" id="A0A381YEM9"/>
<dbReference type="InterPro" id="IPR006094">
    <property type="entry name" value="Oxid_FAD_bind_N"/>
</dbReference>
<keyword evidence="2" id="KW-0285">Flavoprotein</keyword>
<accession>A0A381YEM9</accession>
<feature type="domain" description="FAD-binding PCMH-type" evidence="5">
    <location>
        <begin position="42"/>
        <end position="220"/>
    </location>
</feature>
<dbReference type="GO" id="GO:0071949">
    <property type="term" value="F:FAD binding"/>
    <property type="evidence" value="ECO:0007669"/>
    <property type="project" value="InterPro"/>
</dbReference>
<name>A0A381YEM9_9ZZZZ</name>
<dbReference type="InterPro" id="IPR051914">
    <property type="entry name" value="FAD-linked_OxidoTrans_Type4"/>
</dbReference>
<dbReference type="PANTHER" id="PTHR42934">
    <property type="entry name" value="GLYCOLATE OXIDASE SUBUNIT GLCD"/>
    <property type="match status" value="1"/>
</dbReference>
<dbReference type="Pfam" id="PF01565">
    <property type="entry name" value="FAD_binding_4"/>
    <property type="match status" value="1"/>
</dbReference>
<evidence type="ECO:0000256" key="1">
    <source>
        <dbReference type="ARBA" id="ARBA00001974"/>
    </source>
</evidence>
<keyword evidence="4" id="KW-0560">Oxidoreductase</keyword>
<dbReference type="InterPro" id="IPR016169">
    <property type="entry name" value="FAD-bd_PCMH_sub2"/>
</dbReference>
<evidence type="ECO:0000256" key="4">
    <source>
        <dbReference type="ARBA" id="ARBA00023002"/>
    </source>
</evidence>
<dbReference type="InterPro" id="IPR016171">
    <property type="entry name" value="Vanillyl_alc_oxidase_C-sub2"/>
</dbReference>
<evidence type="ECO:0000259" key="5">
    <source>
        <dbReference type="PROSITE" id="PS51387"/>
    </source>
</evidence>
<dbReference type="SUPFAM" id="SSF56176">
    <property type="entry name" value="FAD-binding/transporter-associated domain-like"/>
    <property type="match status" value="1"/>
</dbReference>
<protein>
    <recommendedName>
        <fullName evidence="5">FAD-binding PCMH-type domain-containing protein</fullName>
    </recommendedName>
</protein>
<dbReference type="InterPro" id="IPR016164">
    <property type="entry name" value="FAD-linked_Oxase-like_C"/>
</dbReference>
<dbReference type="EMBL" id="UINC01018065">
    <property type="protein sequence ID" value="SVA75518.1"/>
    <property type="molecule type" value="Genomic_DNA"/>
</dbReference>
<organism evidence="6">
    <name type="scientific">marine metagenome</name>
    <dbReference type="NCBI Taxonomy" id="408172"/>
    <lineage>
        <taxon>unclassified sequences</taxon>
        <taxon>metagenomes</taxon>
        <taxon>ecological metagenomes</taxon>
    </lineage>
</organism>
<dbReference type="InterPro" id="IPR004113">
    <property type="entry name" value="FAD-bd_oxidored_4_C"/>
</dbReference>
<evidence type="ECO:0000313" key="6">
    <source>
        <dbReference type="EMBL" id="SVA75518.1"/>
    </source>
</evidence>
<comment type="cofactor">
    <cofactor evidence="1">
        <name>FAD</name>
        <dbReference type="ChEBI" id="CHEBI:57692"/>
    </cofactor>
</comment>
<dbReference type="GO" id="GO:0016491">
    <property type="term" value="F:oxidoreductase activity"/>
    <property type="evidence" value="ECO:0007669"/>
    <property type="project" value="UniProtKB-KW"/>
</dbReference>
<dbReference type="Pfam" id="PF02913">
    <property type="entry name" value="FAD-oxidase_C"/>
    <property type="match status" value="1"/>
</dbReference>
<dbReference type="SUPFAM" id="SSF55103">
    <property type="entry name" value="FAD-linked oxidases, C-terminal domain"/>
    <property type="match status" value="1"/>
</dbReference>
<proteinExistence type="predicted"/>
<evidence type="ECO:0000256" key="2">
    <source>
        <dbReference type="ARBA" id="ARBA00022630"/>
    </source>
</evidence>
<sequence length="486" mass="51774">MGQSQSLKMKELIPELKRIVGDDYVLDDQADLLVYEYDGSIDRGNPVVVILPNTAKEISQVLKLARLNSIPVVARGAGTGLSGGAIAEHGGIVLSMARMNQILEVNRSDRYAVVEPGVVNLDLSTHVASEGLYYAPDPSSQRACTIGGNIAENSGGPHCLAYGVTTNHVLGMEVVLADGSITWFGDNERDGIGYDLRGITIGSEGTLAIVTKISVRLLRLPEHVKTMLMSFETIEDASAAVTGIIGAGIVPAALEMMDHFCIKAAEEAVGAGYPEGAGAVLLVELDGLLESVEEESEEIEAICREFSPLEIRVATDSLEREKLWSGRKGVLGALGRLAPNYYLVDGTIPRTKLVDVLKKINEISERSGYPIANLLHAGDGNLHPSILFDERKPGDVENILAIGAEILRICVDSGGVLSGEHGIGLEKQDQMPLMFSEEDMATMSLLKLAFETEDLLNPGKVFPTGAGCGDISQARAIARVGPGAYI</sequence>
<evidence type="ECO:0000256" key="3">
    <source>
        <dbReference type="ARBA" id="ARBA00022827"/>
    </source>
</evidence>
<dbReference type="PANTHER" id="PTHR42934:SF1">
    <property type="entry name" value="GLYCOLATE OXIDASE SUBUNIT GLCD"/>
    <property type="match status" value="1"/>
</dbReference>
<reference evidence="6" key="1">
    <citation type="submission" date="2018-05" db="EMBL/GenBank/DDBJ databases">
        <authorList>
            <person name="Lanie J.A."/>
            <person name="Ng W.-L."/>
            <person name="Kazmierczak K.M."/>
            <person name="Andrzejewski T.M."/>
            <person name="Davidsen T.M."/>
            <person name="Wayne K.J."/>
            <person name="Tettelin H."/>
            <person name="Glass J.I."/>
            <person name="Rusch D."/>
            <person name="Podicherti R."/>
            <person name="Tsui H.-C.T."/>
            <person name="Winkler M.E."/>
        </authorList>
    </citation>
    <scope>NUCLEOTIDE SEQUENCE</scope>
</reference>
<dbReference type="InterPro" id="IPR036318">
    <property type="entry name" value="FAD-bd_PCMH-like_sf"/>
</dbReference>
<dbReference type="Gene3D" id="3.30.465.10">
    <property type="match status" value="1"/>
</dbReference>
<dbReference type="Gene3D" id="1.10.45.10">
    <property type="entry name" value="Vanillyl-alcohol Oxidase, Chain A, domain 4"/>
    <property type="match status" value="1"/>
</dbReference>
<keyword evidence="3" id="KW-0274">FAD</keyword>
<dbReference type="InterPro" id="IPR016166">
    <property type="entry name" value="FAD-bd_PCMH"/>
</dbReference>